<evidence type="ECO:0000313" key="24">
    <source>
        <dbReference type="Proteomes" id="UP000619265"/>
    </source>
</evidence>
<dbReference type="GO" id="GO:0005524">
    <property type="term" value="F:ATP binding"/>
    <property type="evidence" value="ECO:0007669"/>
    <property type="project" value="UniProtKB-UniRule"/>
</dbReference>
<keyword evidence="13 20" id="KW-0067">ATP-binding</keyword>
<keyword evidence="5" id="KW-0597">Phosphoprotein</keyword>
<evidence type="ECO:0000256" key="20">
    <source>
        <dbReference type="PROSITE-ProRule" id="PRU10141"/>
    </source>
</evidence>
<name>A0A833XWC9_JUGRE</name>
<dbReference type="InterPro" id="IPR032675">
    <property type="entry name" value="LRR_dom_sf"/>
</dbReference>
<evidence type="ECO:0000256" key="7">
    <source>
        <dbReference type="ARBA" id="ARBA00022679"/>
    </source>
</evidence>
<dbReference type="InterPro" id="IPR011009">
    <property type="entry name" value="Kinase-like_dom_sf"/>
</dbReference>
<evidence type="ECO:0000256" key="17">
    <source>
        <dbReference type="ARBA" id="ARBA00023180"/>
    </source>
</evidence>
<dbReference type="EMBL" id="LIHL02000004">
    <property type="protein sequence ID" value="KAF5472321.1"/>
    <property type="molecule type" value="Genomic_DNA"/>
</dbReference>
<evidence type="ECO:0000256" key="6">
    <source>
        <dbReference type="ARBA" id="ARBA00022614"/>
    </source>
</evidence>
<evidence type="ECO:0000313" key="23">
    <source>
        <dbReference type="EMBL" id="KAF5472321.1"/>
    </source>
</evidence>
<dbReference type="FunFam" id="3.80.10.10:FF:000095">
    <property type="entry name" value="LRR receptor-like serine/threonine-protein kinase GSO1"/>
    <property type="match status" value="2"/>
</dbReference>
<proteinExistence type="predicted"/>
<dbReference type="FunFam" id="3.30.200.20:FF:000661">
    <property type="entry name" value="Serine-threonine protein kinase plant-type"/>
    <property type="match status" value="1"/>
</dbReference>
<dbReference type="InterPro" id="IPR000719">
    <property type="entry name" value="Prot_kinase_dom"/>
</dbReference>
<dbReference type="InterPro" id="IPR051809">
    <property type="entry name" value="Plant_receptor-like_S/T_kinase"/>
</dbReference>
<dbReference type="Gene3D" id="3.80.10.10">
    <property type="entry name" value="Ribonuclease Inhibitor"/>
    <property type="match status" value="2"/>
</dbReference>
<evidence type="ECO:0000256" key="14">
    <source>
        <dbReference type="ARBA" id="ARBA00022989"/>
    </source>
</evidence>
<evidence type="ECO:0000256" key="12">
    <source>
        <dbReference type="ARBA" id="ARBA00022777"/>
    </source>
</evidence>
<dbReference type="GO" id="GO:0004674">
    <property type="term" value="F:protein serine/threonine kinase activity"/>
    <property type="evidence" value="ECO:0007669"/>
    <property type="project" value="UniProtKB-KW"/>
</dbReference>
<dbReference type="PROSITE" id="PS51450">
    <property type="entry name" value="LRR"/>
    <property type="match status" value="1"/>
</dbReference>
<evidence type="ECO:0000256" key="10">
    <source>
        <dbReference type="ARBA" id="ARBA00022737"/>
    </source>
</evidence>
<dbReference type="InterPro" id="IPR008271">
    <property type="entry name" value="Ser/Thr_kinase_AS"/>
</dbReference>
<evidence type="ECO:0000256" key="21">
    <source>
        <dbReference type="SAM" id="Phobius"/>
    </source>
</evidence>
<dbReference type="SUPFAM" id="SSF52047">
    <property type="entry name" value="RNI-like"/>
    <property type="match status" value="1"/>
</dbReference>
<comment type="caution">
    <text evidence="23">The sequence shown here is derived from an EMBL/GenBank/DDBJ whole genome shotgun (WGS) entry which is preliminary data.</text>
</comment>
<dbReference type="Proteomes" id="UP000619265">
    <property type="component" value="Unassembled WGS sequence"/>
</dbReference>
<evidence type="ECO:0000256" key="3">
    <source>
        <dbReference type="ARBA" id="ARBA00022475"/>
    </source>
</evidence>
<evidence type="ECO:0000256" key="13">
    <source>
        <dbReference type="ARBA" id="ARBA00022840"/>
    </source>
</evidence>
<keyword evidence="14 21" id="KW-1133">Transmembrane helix</keyword>
<organism evidence="23 24">
    <name type="scientific">Juglans regia</name>
    <name type="common">English walnut</name>
    <dbReference type="NCBI Taxonomy" id="51240"/>
    <lineage>
        <taxon>Eukaryota</taxon>
        <taxon>Viridiplantae</taxon>
        <taxon>Streptophyta</taxon>
        <taxon>Embryophyta</taxon>
        <taxon>Tracheophyta</taxon>
        <taxon>Spermatophyta</taxon>
        <taxon>Magnoliopsida</taxon>
        <taxon>eudicotyledons</taxon>
        <taxon>Gunneridae</taxon>
        <taxon>Pentapetalae</taxon>
        <taxon>rosids</taxon>
        <taxon>fabids</taxon>
        <taxon>Fagales</taxon>
        <taxon>Juglandaceae</taxon>
        <taxon>Juglans</taxon>
    </lineage>
</organism>
<keyword evidence="7" id="KW-0808">Transferase</keyword>
<evidence type="ECO:0000256" key="11">
    <source>
        <dbReference type="ARBA" id="ARBA00022741"/>
    </source>
</evidence>
<dbReference type="SMART" id="SM00220">
    <property type="entry name" value="S_TKc"/>
    <property type="match status" value="1"/>
</dbReference>
<dbReference type="FunFam" id="1.10.510.10:FF:000358">
    <property type="entry name" value="Putative leucine-rich repeat receptor-like serine/threonine-protein kinase"/>
    <property type="match status" value="1"/>
</dbReference>
<dbReference type="Gramene" id="Jr04_09430_p1">
    <property type="protein sequence ID" value="cds.Jr04_09430_p1"/>
    <property type="gene ID" value="Jr04_09430"/>
</dbReference>
<keyword evidence="9" id="KW-0732">Signal</keyword>
<dbReference type="Pfam" id="PF00069">
    <property type="entry name" value="Pkinase"/>
    <property type="match status" value="1"/>
</dbReference>
<keyword evidence="15 21" id="KW-0472">Membrane</keyword>
<evidence type="ECO:0000256" key="9">
    <source>
        <dbReference type="ARBA" id="ARBA00022729"/>
    </source>
</evidence>
<comment type="catalytic activity">
    <reaction evidence="19">
        <text>L-seryl-[protein] + ATP = O-phospho-L-seryl-[protein] + ADP + H(+)</text>
        <dbReference type="Rhea" id="RHEA:17989"/>
        <dbReference type="Rhea" id="RHEA-COMP:9863"/>
        <dbReference type="Rhea" id="RHEA-COMP:11604"/>
        <dbReference type="ChEBI" id="CHEBI:15378"/>
        <dbReference type="ChEBI" id="CHEBI:29999"/>
        <dbReference type="ChEBI" id="CHEBI:30616"/>
        <dbReference type="ChEBI" id="CHEBI:83421"/>
        <dbReference type="ChEBI" id="CHEBI:456216"/>
        <dbReference type="EC" id="2.7.11.1"/>
    </reaction>
</comment>
<dbReference type="SUPFAM" id="SSF52058">
    <property type="entry name" value="L domain-like"/>
    <property type="match status" value="1"/>
</dbReference>
<evidence type="ECO:0000256" key="19">
    <source>
        <dbReference type="ARBA" id="ARBA00048679"/>
    </source>
</evidence>
<keyword evidence="17" id="KW-0325">Glycoprotein</keyword>
<dbReference type="PANTHER" id="PTHR27008:SF585">
    <property type="entry name" value="PROTEIN KINASE DOMAIN-CONTAINING PROTEIN"/>
    <property type="match status" value="1"/>
</dbReference>
<keyword evidence="6" id="KW-0433">Leucine-rich repeat</keyword>
<evidence type="ECO:0000256" key="15">
    <source>
        <dbReference type="ARBA" id="ARBA00023136"/>
    </source>
</evidence>
<dbReference type="Pfam" id="PF00560">
    <property type="entry name" value="LRR_1"/>
    <property type="match status" value="6"/>
</dbReference>
<dbReference type="SUPFAM" id="SSF56112">
    <property type="entry name" value="Protein kinase-like (PK-like)"/>
    <property type="match status" value="1"/>
</dbReference>
<evidence type="ECO:0000256" key="4">
    <source>
        <dbReference type="ARBA" id="ARBA00022527"/>
    </source>
</evidence>
<evidence type="ECO:0000256" key="18">
    <source>
        <dbReference type="ARBA" id="ARBA00047899"/>
    </source>
</evidence>
<keyword evidence="12" id="KW-0418">Kinase</keyword>
<keyword evidence="3" id="KW-1003">Cell membrane</keyword>
<dbReference type="Gene3D" id="1.10.510.10">
    <property type="entry name" value="Transferase(Phosphotransferase) domain 1"/>
    <property type="match status" value="1"/>
</dbReference>
<dbReference type="Gene3D" id="3.30.200.20">
    <property type="entry name" value="Phosphorylase Kinase, domain 1"/>
    <property type="match status" value="1"/>
</dbReference>
<feature type="domain" description="Protein kinase" evidence="22">
    <location>
        <begin position="569"/>
        <end position="848"/>
    </location>
</feature>
<comment type="catalytic activity">
    <reaction evidence="18">
        <text>L-threonyl-[protein] + ATP = O-phospho-L-threonyl-[protein] + ADP + H(+)</text>
        <dbReference type="Rhea" id="RHEA:46608"/>
        <dbReference type="Rhea" id="RHEA-COMP:11060"/>
        <dbReference type="Rhea" id="RHEA-COMP:11605"/>
        <dbReference type="ChEBI" id="CHEBI:15378"/>
        <dbReference type="ChEBI" id="CHEBI:30013"/>
        <dbReference type="ChEBI" id="CHEBI:30616"/>
        <dbReference type="ChEBI" id="CHEBI:61977"/>
        <dbReference type="ChEBI" id="CHEBI:456216"/>
        <dbReference type="EC" id="2.7.11.1"/>
    </reaction>
</comment>
<keyword evidence="4" id="KW-0723">Serine/threonine-protein kinase</keyword>
<comment type="subcellular location">
    <subcellularLocation>
        <location evidence="1">Cell membrane</location>
        <topology evidence="1">Single-pass membrane protein</topology>
    </subcellularLocation>
</comment>
<dbReference type="Pfam" id="PF13855">
    <property type="entry name" value="LRR_8"/>
    <property type="match status" value="1"/>
</dbReference>
<keyword evidence="11 20" id="KW-0547">Nucleotide-binding</keyword>
<accession>A0A833XWC9</accession>
<dbReference type="InterPro" id="IPR003591">
    <property type="entry name" value="Leu-rich_rpt_typical-subtyp"/>
</dbReference>
<dbReference type="PROSITE" id="PS50011">
    <property type="entry name" value="PROTEIN_KINASE_DOM"/>
    <property type="match status" value="1"/>
</dbReference>
<dbReference type="PANTHER" id="PTHR27008">
    <property type="entry name" value="OS04G0122200 PROTEIN"/>
    <property type="match status" value="1"/>
</dbReference>
<keyword evidence="16" id="KW-0675">Receptor</keyword>
<reference evidence="23" key="1">
    <citation type="submission" date="2015-10" db="EMBL/GenBank/DDBJ databases">
        <authorList>
            <person name="Martinez-Garcia P.J."/>
            <person name="Crepeau M.W."/>
            <person name="Puiu D."/>
            <person name="Gonzalez-Ibeas D."/>
            <person name="Whalen J."/>
            <person name="Stevens K."/>
            <person name="Paul R."/>
            <person name="Butterfield T."/>
            <person name="Britton M."/>
            <person name="Reagan R."/>
            <person name="Chakraborty S."/>
            <person name="Walawage S.L."/>
            <person name="Vasquez-Gross H.A."/>
            <person name="Cardeno C."/>
            <person name="Famula R."/>
            <person name="Pratt K."/>
            <person name="Kuruganti S."/>
            <person name="Aradhya M.K."/>
            <person name="Leslie C.A."/>
            <person name="Dandekar A.M."/>
            <person name="Salzberg S.L."/>
            <person name="Wegrzyn J.L."/>
            <person name="Langley C.H."/>
            <person name="Neale D.B."/>
        </authorList>
    </citation>
    <scope>NUCLEOTIDE SEQUENCE</scope>
    <source>
        <tissue evidence="23">Leaves</tissue>
    </source>
</reference>
<gene>
    <name evidence="23" type="ORF">F2P56_009048</name>
</gene>
<dbReference type="PROSITE" id="PS00108">
    <property type="entry name" value="PROTEIN_KINASE_ST"/>
    <property type="match status" value="1"/>
</dbReference>
<dbReference type="SMART" id="SM00369">
    <property type="entry name" value="LRR_TYP"/>
    <property type="match status" value="8"/>
</dbReference>
<dbReference type="InterPro" id="IPR017441">
    <property type="entry name" value="Protein_kinase_ATP_BS"/>
</dbReference>
<reference evidence="23" key="2">
    <citation type="submission" date="2020-03" db="EMBL/GenBank/DDBJ databases">
        <title>Walnut 2.0.</title>
        <authorList>
            <person name="Marrano A."/>
            <person name="Britton M."/>
            <person name="Zimin A.V."/>
            <person name="Zaini P.A."/>
            <person name="Workman R."/>
            <person name="Puiu D."/>
            <person name="Bianco L."/>
            <person name="Allen B.J."/>
            <person name="Troggio M."/>
            <person name="Leslie C.A."/>
            <person name="Timp W."/>
            <person name="Dendekar A."/>
            <person name="Salzberg S.L."/>
            <person name="Neale D.B."/>
        </authorList>
    </citation>
    <scope>NUCLEOTIDE SEQUENCE</scope>
    <source>
        <tissue evidence="23">Leaves</tissue>
    </source>
</reference>
<dbReference type="InterPro" id="IPR001611">
    <property type="entry name" value="Leu-rich_rpt"/>
</dbReference>
<keyword evidence="10" id="KW-0677">Repeat</keyword>
<dbReference type="EC" id="2.7.11.1" evidence="2"/>
<evidence type="ECO:0000256" key="2">
    <source>
        <dbReference type="ARBA" id="ARBA00012513"/>
    </source>
</evidence>
<sequence length="854" mass="93251">MEVGNLTMLLDLDFSDNNFDGTIPSSLFKCKWLQTLYLYVNNFTGSLSSEIGNFTMLRVLSISYNKFQGAIPSEIGYLQNLQFINIGNNGFAGSVPFEIFNISTLQTMGMVLNNLTGHLPSNVGIFLPNLHTLTLGGNELSGTIPNSISNASQLILLGLSQNSFSGLIPKTLGNLRLLQTLNLEKNNLTVEYLELESFFADLSNCIYLRTLALGTNQLDGILPSSIGNLSIFLQDFLLYDCNIKGNIPIEIGNLSRLAFLELSKNDLIGPIPIAIGKLHMLQFLGLGSNRLKGHIPPSVCHLGSLAELSLFENELSGDIPTCINNLTSLKGVYLGFNQLTSTFPLSLWSLIDLLEVDVSSNSLSGPISTEIGNMKVLRTLNLSRNCLSGEIPMTIGGLNSLVYLSLASNQLEGSIPTTFGKLVSLELLDLSNNNLSGEIPMSLEALLYLKYLNVSFNKLSGEIPTRGPFVHFSAASFMSNNALCGVARLQVPPCQSGAPRPKHARRAGGILKYLIPIMGLTILVILYLVFVLKKCQQHNSKFLAEEDTSPLAIWRRISHQEVLRATEGFNANNLLGEGTFGSVYKGLLLDGKIVAIKVLKLRVEGAFKSFNIECEVLSNIRHRNLVKIISACSDIDFKAIVLEYLPNGSLEMWLYSDNHCLNILQRLNIMIDVAKALEYLHVGYSIPIVHSDLKPSNVLLDEDMVGHVVDFGMSKLLSDGASLAKTMTLATIGYIAPEYGSEGIVSTSGDVYSFGILILETFIRKKPTDDMFTGEMSLKCLVQDSLARSVLEVVDTNLLKNENDYAAIENCLSSTMALALHCCADSPQQRIGIEDVSTALDKIKSKFLKDIGGG</sequence>
<evidence type="ECO:0000256" key="5">
    <source>
        <dbReference type="ARBA" id="ARBA00022553"/>
    </source>
</evidence>
<dbReference type="PROSITE" id="PS00107">
    <property type="entry name" value="PROTEIN_KINASE_ATP"/>
    <property type="match status" value="1"/>
</dbReference>
<evidence type="ECO:0000256" key="8">
    <source>
        <dbReference type="ARBA" id="ARBA00022692"/>
    </source>
</evidence>
<feature type="transmembrane region" description="Helical" evidence="21">
    <location>
        <begin position="510"/>
        <end position="532"/>
    </location>
</feature>
<evidence type="ECO:0000256" key="16">
    <source>
        <dbReference type="ARBA" id="ARBA00023170"/>
    </source>
</evidence>
<keyword evidence="8 21" id="KW-0812">Transmembrane</keyword>
<protein>
    <recommendedName>
        <fullName evidence="2">non-specific serine/threonine protein kinase</fullName>
        <ecNumber evidence="2">2.7.11.1</ecNumber>
    </recommendedName>
</protein>
<evidence type="ECO:0000256" key="1">
    <source>
        <dbReference type="ARBA" id="ARBA00004162"/>
    </source>
</evidence>
<feature type="binding site" evidence="20">
    <location>
        <position position="597"/>
    </location>
    <ligand>
        <name>ATP</name>
        <dbReference type="ChEBI" id="CHEBI:30616"/>
    </ligand>
</feature>
<dbReference type="AlphaFoldDB" id="A0A833XWC9"/>
<dbReference type="GO" id="GO:0005886">
    <property type="term" value="C:plasma membrane"/>
    <property type="evidence" value="ECO:0007669"/>
    <property type="project" value="UniProtKB-SubCell"/>
</dbReference>
<evidence type="ECO:0000259" key="22">
    <source>
        <dbReference type="PROSITE" id="PS50011"/>
    </source>
</evidence>